<accession>A0A918P363</accession>
<organism evidence="2 3">
    <name type="scientific">Paludibacterium paludis</name>
    <dbReference type="NCBI Taxonomy" id="1225769"/>
    <lineage>
        <taxon>Bacteria</taxon>
        <taxon>Pseudomonadati</taxon>
        <taxon>Pseudomonadota</taxon>
        <taxon>Betaproteobacteria</taxon>
        <taxon>Neisseriales</taxon>
        <taxon>Chromobacteriaceae</taxon>
        <taxon>Paludibacterium</taxon>
    </lineage>
</organism>
<reference evidence="2" key="1">
    <citation type="journal article" date="2014" name="Int. J. Syst. Evol. Microbiol.">
        <title>Complete genome sequence of Corynebacterium casei LMG S-19264T (=DSM 44701T), isolated from a smear-ripened cheese.</title>
        <authorList>
            <consortium name="US DOE Joint Genome Institute (JGI-PGF)"/>
            <person name="Walter F."/>
            <person name="Albersmeier A."/>
            <person name="Kalinowski J."/>
            <person name="Ruckert C."/>
        </authorList>
    </citation>
    <scope>NUCLEOTIDE SEQUENCE</scope>
    <source>
        <strain evidence="2">KCTC 32182</strain>
    </source>
</reference>
<dbReference type="RefSeq" id="WP_189534112.1">
    <property type="nucleotide sequence ID" value="NZ_BMYX01000011.1"/>
</dbReference>
<reference evidence="2" key="2">
    <citation type="submission" date="2020-09" db="EMBL/GenBank/DDBJ databases">
        <authorList>
            <person name="Sun Q."/>
            <person name="Kim S."/>
        </authorList>
    </citation>
    <scope>NUCLEOTIDE SEQUENCE</scope>
    <source>
        <strain evidence="2">KCTC 32182</strain>
    </source>
</reference>
<dbReference type="AlphaFoldDB" id="A0A918P363"/>
<gene>
    <name evidence="2" type="ORF">GCM10011289_21290</name>
</gene>
<dbReference type="Proteomes" id="UP000645257">
    <property type="component" value="Unassembled WGS sequence"/>
</dbReference>
<comment type="caution">
    <text evidence="2">The sequence shown here is derived from an EMBL/GenBank/DDBJ whole genome shotgun (WGS) entry which is preliminary data.</text>
</comment>
<evidence type="ECO:0000256" key="1">
    <source>
        <dbReference type="SAM" id="MobiDB-lite"/>
    </source>
</evidence>
<dbReference type="EMBL" id="BMYX01000011">
    <property type="protein sequence ID" value="GGY17562.1"/>
    <property type="molecule type" value="Genomic_DNA"/>
</dbReference>
<keyword evidence="3" id="KW-1185">Reference proteome</keyword>
<sequence length="400" mass="41364">MSITSVIVTSAAGLQAVVKDSSVDEIIVTVPLEGVKSLCLSPGQTLRSEGEGIALHFEADQDGIELSSDNTLRDIVLMTGPGKRAIFNIPDRQPGQLTIGNVTVCGRVELLSRVPGDGFVAIDGLTIVQADTRDAVAPGTLDGEPVRAAALTLWNGREDGRWRGSLADIKIGSEARPVLASGILLGGEGGGVKLSQLGTGELFCHNEPDARSTGGALLVAAGASIGQWRADGRIESTGERCLAAGNWGDIGTARLSGTLITEGSHAPALSNHGKWRELEVRAPLETRGAFSGGVLHTGTMTFATLDHVCTQGTGSDGVRIEGHLGHFVLRRGLSTRGGNGEEQTEAPQPSHGIAIGQDAAVFTLTVEGGIRTASPDCLPLDIRGRVGRLSIDGGLTTGQD</sequence>
<evidence type="ECO:0000313" key="2">
    <source>
        <dbReference type="EMBL" id="GGY17562.1"/>
    </source>
</evidence>
<feature type="region of interest" description="Disordered" evidence="1">
    <location>
        <begin position="333"/>
        <end position="353"/>
    </location>
</feature>
<protein>
    <submittedName>
        <fullName evidence="2">Uncharacterized protein</fullName>
    </submittedName>
</protein>
<evidence type="ECO:0000313" key="3">
    <source>
        <dbReference type="Proteomes" id="UP000645257"/>
    </source>
</evidence>
<name>A0A918P363_9NEIS</name>
<proteinExistence type="predicted"/>